<gene>
    <name evidence="1" type="ORF">SPAR_02346</name>
</gene>
<accession>A0A1R1SS57</accession>
<dbReference type="EMBL" id="ASQP01000037">
    <property type="protein sequence ID" value="OMI41161.1"/>
    <property type="molecule type" value="Genomic_DNA"/>
</dbReference>
<reference evidence="1 2" key="1">
    <citation type="submission" date="2013-05" db="EMBL/GenBank/DDBJ databases">
        <title>Genome sequence of Streptomyces sparsogenes DSM 40356.</title>
        <authorList>
            <person name="Coyne S."/>
            <person name="Seebeck F.P."/>
        </authorList>
    </citation>
    <scope>NUCLEOTIDE SEQUENCE [LARGE SCALE GENOMIC DNA]</scope>
    <source>
        <strain evidence="1 2">DSM 40356</strain>
    </source>
</reference>
<proteinExistence type="predicted"/>
<comment type="caution">
    <text evidence="1">The sequence shown here is derived from an EMBL/GenBank/DDBJ whole genome shotgun (WGS) entry which is preliminary data.</text>
</comment>
<dbReference type="AlphaFoldDB" id="A0A1R1SS57"/>
<organism evidence="1 2">
    <name type="scientific">Streptomyces sparsogenes DSM 40356</name>
    <dbReference type="NCBI Taxonomy" id="1331668"/>
    <lineage>
        <taxon>Bacteria</taxon>
        <taxon>Bacillati</taxon>
        <taxon>Actinomycetota</taxon>
        <taxon>Actinomycetes</taxon>
        <taxon>Kitasatosporales</taxon>
        <taxon>Streptomycetaceae</taxon>
        <taxon>Streptomyces</taxon>
    </lineage>
</organism>
<protein>
    <submittedName>
        <fullName evidence="1">Uncharacterized protein</fullName>
    </submittedName>
</protein>
<feature type="non-terminal residue" evidence="1">
    <location>
        <position position="35"/>
    </location>
</feature>
<evidence type="ECO:0000313" key="1">
    <source>
        <dbReference type="EMBL" id="OMI41161.1"/>
    </source>
</evidence>
<dbReference type="STRING" id="67365.GCA_001704635_00825"/>
<keyword evidence="2" id="KW-1185">Reference proteome</keyword>
<name>A0A1R1SS57_9ACTN</name>
<evidence type="ECO:0000313" key="2">
    <source>
        <dbReference type="Proteomes" id="UP000186168"/>
    </source>
</evidence>
<dbReference type="Proteomes" id="UP000186168">
    <property type="component" value="Unassembled WGS sequence"/>
</dbReference>
<sequence>MIGIMGGVTDYAEILLADDTSVRLELAPVRGPRAA</sequence>